<dbReference type="InterPro" id="IPR005300">
    <property type="entry name" value="MltA_B"/>
</dbReference>
<keyword evidence="3" id="KW-0456">Lyase</keyword>
<reference evidence="7 8" key="1">
    <citation type="submission" date="2013-08" db="EMBL/GenBank/DDBJ databases">
        <title>The genome sequence of Skermanella stibiiresistens.</title>
        <authorList>
            <person name="Zhu W."/>
            <person name="Wang G."/>
        </authorList>
    </citation>
    <scope>NUCLEOTIDE SEQUENCE [LARGE SCALE GENOMIC DNA]</scope>
    <source>
        <strain evidence="7 8">SB22</strain>
    </source>
</reference>
<protein>
    <recommendedName>
        <fullName evidence="2">peptidoglycan lytic exotransglycosylase</fullName>
        <ecNumber evidence="2">4.2.2.n1</ecNumber>
    </recommendedName>
    <alternativeName>
        <fullName evidence="5">Murein hydrolase A</fullName>
    </alternativeName>
</protein>
<dbReference type="SUPFAM" id="SSF50685">
    <property type="entry name" value="Barwin-like endoglucanases"/>
    <property type="match status" value="1"/>
</dbReference>
<dbReference type="PROSITE" id="PS51257">
    <property type="entry name" value="PROKAR_LIPOPROTEIN"/>
    <property type="match status" value="1"/>
</dbReference>
<dbReference type="STRING" id="1385369.N825_35590"/>
<dbReference type="Gene3D" id="2.40.240.50">
    <property type="entry name" value="Barwin-like endoglucanases"/>
    <property type="match status" value="1"/>
</dbReference>
<dbReference type="Pfam" id="PF03562">
    <property type="entry name" value="MltA"/>
    <property type="match status" value="1"/>
</dbReference>
<dbReference type="OrthoDB" id="9783686at2"/>
<dbReference type="SMART" id="SM00925">
    <property type="entry name" value="MltA"/>
    <property type="match status" value="1"/>
</dbReference>
<dbReference type="InterPro" id="IPR010611">
    <property type="entry name" value="3D_dom"/>
</dbReference>
<proteinExistence type="predicted"/>
<sequence length="395" mass="42676">MTGSIRWIGTALAAVLAVFLASCAPKAPKEPEAVPPKLTLTPASFPDLPGWRDDTQADTLDAFAKSCARLVVQPADRAVGAAGKVADWQAPCRALAAVPRGDQAAARAYFETWFLPYAAADNDKPEGLFTGYYEAELRGSALVGGRYTVPLYRKPDDLVMVDLGEFRDALKGERIAGRVVDGRLRPYEDRARIEKGALKGRDLELVWVDDPVDAFFLQIQGSGRVVMEDGSVVRVGYAGQNGHPYVAIGRELIARGALTRETVSMQSIRDWLRANPGEATALMDKNPSFVFFQTLTGEGPLGAQGVALTPGRSLAVDRSFVPYGVPVWLDAQDPLDAEARLRRLMVAQDTGGAIRGVVRGDVFWGHGHEAELRAGKMKSPGRYYLLIPKGVTPVG</sequence>
<dbReference type="EMBL" id="AVFL01000007">
    <property type="protein sequence ID" value="EWY40590.1"/>
    <property type="molecule type" value="Genomic_DNA"/>
</dbReference>
<dbReference type="GO" id="GO:0009254">
    <property type="term" value="P:peptidoglycan turnover"/>
    <property type="evidence" value="ECO:0007669"/>
    <property type="project" value="InterPro"/>
</dbReference>
<comment type="catalytic activity">
    <reaction evidence="1">
        <text>Exolytic cleavage of the (1-&gt;4)-beta-glycosidic linkage between N-acetylmuramic acid (MurNAc) and N-acetylglucosamine (GlcNAc) residues in peptidoglycan, from either the reducing or the non-reducing ends of the peptidoglycan chains, with concomitant formation of a 1,6-anhydrobond in the MurNAc residue.</text>
        <dbReference type="EC" id="4.2.2.n1"/>
    </reaction>
</comment>
<dbReference type="CDD" id="cd14668">
    <property type="entry name" value="mlta_B"/>
    <property type="match status" value="1"/>
</dbReference>
<dbReference type="CDD" id="cd14485">
    <property type="entry name" value="mltA_like_LT_A"/>
    <property type="match status" value="1"/>
</dbReference>
<name>W9H309_9PROT</name>
<dbReference type="EC" id="4.2.2.n1" evidence="2"/>
<keyword evidence="4" id="KW-0961">Cell wall biogenesis/degradation</keyword>
<evidence type="ECO:0000313" key="7">
    <source>
        <dbReference type="EMBL" id="EWY40590.1"/>
    </source>
</evidence>
<dbReference type="PANTHER" id="PTHR30124">
    <property type="entry name" value="MEMBRANE-BOUND LYTIC MUREIN TRANSGLYCOSYLASE A"/>
    <property type="match status" value="1"/>
</dbReference>
<dbReference type="PANTHER" id="PTHR30124:SF0">
    <property type="entry name" value="MEMBRANE-BOUND LYTIC MUREIN TRANSGLYCOSYLASE A"/>
    <property type="match status" value="1"/>
</dbReference>
<evidence type="ECO:0000259" key="6">
    <source>
        <dbReference type="SMART" id="SM00925"/>
    </source>
</evidence>
<dbReference type="PATRIC" id="fig|1385369.3.peg.2481"/>
<evidence type="ECO:0000256" key="1">
    <source>
        <dbReference type="ARBA" id="ARBA00001420"/>
    </source>
</evidence>
<evidence type="ECO:0000313" key="8">
    <source>
        <dbReference type="Proteomes" id="UP000019486"/>
    </source>
</evidence>
<dbReference type="PIRSF" id="PIRSF019422">
    <property type="entry name" value="MltA"/>
    <property type="match status" value="1"/>
</dbReference>
<dbReference type="GO" id="GO:0019867">
    <property type="term" value="C:outer membrane"/>
    <property type="evidence" value="ECO:0007669"/>
    <property type="project" value="InterPro"/>
</dbReference>
<dbReference type="Pfam" id="PF06725">
    <property type="entry name" value="3D"/>
    <property type="match status" value="1"/>
</dbReference>
<dbReference type="Proteomes" id="UP000019486">
    <property type="component" value="Unassembled WGS sequence"/>
</dbReference>
<accession>W9H309</accession>
<evidence type="ECO:0000256" key="5">
    <source>
        <dbReference type="ARBA" id="ARBA00030918"/>
    </source>
</evidence>
<feature type="domain" description="Lytic transglycosylase MltA" evidence="6">
    <location>
        <begin position="136"/>
        <end position="293"/>
    </location>
</feature>
<dbReference type="AlphaFoldDB" id="W9H309"/>
<evidence type="ECO:0000256" key="4">
    <source>
        <dbReference type="ARBA" id="ARBA00023316"/>
    </source>
</evidence>
<dbReference type="Gene3D" id="2.40.40.10">
    <property type="entry name" value="RlpA-like domain"/>
    <property type="match status" value="1"/>
</dbReference>
<dbReference type="InterPro" id="IPR036908">
    <property type="entry name" value="RlpA-like_sf"/>
</dbReference>
<evidence type="ECO:0000256" key="2">
    <source>
        <dbReference type="ARBA" id="ARBA00012587"/>
    </source>
</evidence>
<dbReference type="GO" id="GO:0008933">
    <property type="term" value="F:peptidoglycan lytic transglycosylase activity"/>
    <property type="evidence" value="ECO:0007669"/>
    <property type="project" value="TreeGrafter"/>
</dbReference>
<keyword evidence="8" id="KW-1185">Reference proteome</keyword>
<comment type="caution">
    <text evidence="7">The sequence shown here is derived from an EMBL/GenBank/DDBJ whole genome shotgun (WGS) entry which is preliminary data.</text>
</comment>
<dbReference type="InterPro" id="IPR026044">
    <property type="entry name" value="MltA"/>
</dbReference>
<dbReference type="RefSeq" id="WP_037451531.1">
    <property type="nucleotide sequence ID" value="NZ_AVFL01000007.1"/>
</dbReference>
<dbReference type="GO" id="GO:0004553">
    <property type="term" value="F:hydrolase activity, hydrolyzing O-glycosyl compounds"/>
    <property type="evidence" value="ECO:0007669"/>
    <property type="project" value="InterPro"/>
</dbReference>
<dbReference type="GO" id="GO:0071555">
    <property type="term" value="P:cell wall organization"/>
    <property type="evidence" value="ECO:0007669"/>
    <property type="project" value="UniProtKB-KW"/>
</dbReference>
<evidence type="ECO:0000256" key="3">
    <source>
        <dbReference type="ARBA" id="ARBA00023239"/>
    </source>
</evidence>
<organism evidence="7 8">
    <name type="scientific">Skermanella stibiiresistens SB22</name>
    <dbReference type="NCBI Taxonomy" id="1385369"/>
    <lineage>
        <taxon>Bacteria</taxon>
        <taxon>Pseudomonadati</taxon>
        <taxon>Pseudomonadota</taxon>
        <taxon>Alphaproteobacteria</taxon>
        <taxon>Rhodospirillales</taxon>
        <taxon>Azospirillaceae</taxon>
        <taxon>Skermanella</taxon>
    </lineage>
</organism>
<gene>
    <name evidence="7" type="ORF">N825_35590</name>
</gene>
<dbReference type="GO" id="GO:0009253">
    <property type="term" value="P:peptidoglycan catabolic process"/>
    <property type="evidence" value="ECO:0007669"/>
    <property type="project" value="TreeGrafter"/>
</dbReference>